<organism evidence="3 4">
    <name type="scientific">Phyllotreta striolata</name>
    <name type="common">Striped flea beetle</name>
    <name type="synonym">Crioceris striolata</name>
    <dbReference type="NCBI Taxonomy" id="444603"/>
    <lineage>
        <taxon>Eukaryota</taxon>
        <taxon>Metazoa</taxon>
        <taxon>Ecdysozoa</taxon>
        <taxon>Arthropoda</taxon>
        <taxon>Hexapoda</taxon>
        <taxon>Insecta</taxon>
        <taxon>Pterygota</taxon>
        <taxon>Neoptera</taxon>
        <taxon>Endopterygota</taxon>
        <taxon>Coleoptera</taxon>
        <taxon>Polyphaga</taxon>
        <taxon>Cucujiformia</taxon>
        <taxon>Chrysomeloidea</taxon>
        <taxon>Chrysomelidae</taxon>
        <taxon>Galerucinae</taxon>
        <taxon>Alticini</taxon>
        <taxon>Phyllotreta</taxon>
    </lineage>
</organism>
<dbReference type="OrthoDB" id="8190413at2759"/>
<dbReference type="EMBL" id="OU900099">
    <property type="protein sequence ID" value="CAG9862886.1"/>
    <property type="molecule type" value="Genomic_DNA"/>
</dbReference>
<gene>
    <name evidence="3" type="ORF">PHYEVI_LOCUS9190</name>
</gene>
<feature type="chain" id="PRO_5040307919" description="SEFIR domain-containing protein" evidence="2">
    <location>
        <begin position="18"/>
        <end position="505"/>
    </location>
</feature>
<keyword evidence="1" id="KW-1133">Transmembrane helix</keyword>
<keyword evidence="1" id="KW-0472">Membrane</keyword>
<accession>A0A9N9XQ12</accession>
<dbReference type="AlphaFoldDB" id="A0A9N9XQ12"/>
<keyword evidence="4" id="KW-1185">Reference proteome</keyword>
<evidence type="ECO:0000313" key="4">
    <source>
        <dbReference type="Proteomes" id="UP001153712"/>
    </source>
</evidence>
<feature type="transmembrane region" description="Helical" evidence="1">
    <location>
        <begin position="281"/>
        <end position="302"/>
    </location>
</feature>
<keyword evidence="2" id="KW-0732">Signal</keyword>
<evidence type="ECO:0000313" key="3">
    <source>
        <dbReference type="EMBL" id="CAG9862886.1"/>
    </source>
</evidence>
<evidence type="ECO:0000256" key="1">
    <source>
        <dbReference type="SAM" id="Phobius"/>
    </source>
</evidence>
<name>A0A9N9XQ12_PHYSR</name>
<dbReference type="Proteomes" id="UP001153712">
    <property type="component" value="Chromosome 6"/>
</dbReference>
<evidence type="ECO:0000256" key="2">
    <source>
        <dbReference type="SAM" id="SignalP"/>
    </source>
</evidence>
<evidence type="ECO:0008006" key="5">
    <source>
        <dbReference type="Google" id="ProtNLM"/>
    </source>
</evidence>
<feature type="signal peptide" evidence="2">
    <location>
        <begin position="1"/>
        <end position="17"/>
    </location>
</feature>
<keyword evidence="1" id="KW-0812">Transmembrane</keyword>
<protein>
    <recommendedName>
        <fullName evidence="5">SEFIR domain-containing protein</fullName>
    </recommendedName>
</protein>
<proteinExistence type="predicted"/>
<reference evidence="3" key="1">
    <citation type="submission" date="2022-01" db="EMBL/GenBank/DDBJ databases">
        <authorList>
            <person name="King R."/>
        </authorList>
    </citation>
    <scope>NUCLEOTIDE SEQUENCE</scope>
</reference>
<sequence length="505" mass="58190">MFLLALLLAFYSVRLDAFELCRRYETVYCGQKIQDSNAICNVTVRNSTENCEQFVPAGSDFLANNIGDVFLTLKPEERYMKLFLGFVLVPQWKSVQVKVSNFEKPNNCQAVTVSRNDNFKDNLLNYGCVLDDEVDPNSSFLLEVYSENGSQFSQKKIMFSLPDLFRFRDASADAPRYIFSYVDFTNPAKLTLKFQPLDLKYHVTHYKIEVFRQRETHAVMVDVRLIYAKNVEQILSFDYNTYSEEGYYYFALSEIGKYCSEDMCYKTLTPKVHISRKGRPLVIGIVGASFLIPFILFMFYWWNYKYRNQGLFVSDPIHKALVIFKPSFDKHNEVVSALINSIEDLSDPPVLVDRINLTKVKEKTVEKFCSDNLILATHIIYVNPPSTDAESTSLDYMTFNFLKQETKKATAERKLIVVRLPYSRIDSPSILSSASRFELIKDFQGFIKNFSTLQPPDFCKNGAFVELEKKIEAARIENENLMSIPEIVVTTDNEEPKEVDELIGG</sequence>